<keyword evidence="7" id="KW-0943">RNA-mediated gene silencing</keyword>
<evidence type="ECO:0000313" key="10">
    <source>
        <dbReference type="EMBL" id="CAH8380969.1"/>
    </source>
</evidence>
<dbReference type="GO" id="GO:0005737">
    <property type="term" value="C:cytoplasm"/>
    <property type="evidence" value="ECO:0007669"/>
    <property type="project" value="UniProtKB-SubCell"/>
</dbReference>
<keyword evidence="11" id="KW-1185">Reference proteome</keyword>
<dbReference type="PANTHER" id="PTHR15975:SF0">
    <property type="entry name" value="CCR4-NOT TRANSCRIPTION COMPLEX SUBUNIT 11"/>
    <property type="match status" value="1"/>
</dbReference>
<keyword evidence="8" id="KW-0804">Transcription</keyword>
<reference evidence="10 11" key="1">
    <citation type="submission" date="2022-03" db="EMBL/GenBank/DDBJ databases">
        <authorList>
            <person name="Macdonald S."/>
            <person name="Ahmed S."/>
            <person name="Newling K."/>
        </authorList>
    </citation>
    <scope>NUCLEOTIDE SEQUENCE [LARGE SCALE GENOMIC DNA]</scope>
</reference>
<organism evidence="10 11">
    <name type="scientific">Eruca vesicaria subsp. sativa</name>
    <name type="common">Garden rocket</name>
    <name type="synonym">Eruca sativa</name>
    <dbReference type="NCBI Taxonomy" id="29727"/>
    <lineage>
        <taxon>Eukaryota</taxon>
        <taxon>Viridiplantae</taxon>
        <taxon>Streptophyta</taxon>
        <taxon>Embryophyta</taxon>
        <taxon>Tracheophyta</taxon>
        <taxon>Spermatophyta</taxon>
        <taxon>Magnoliopsida</taxon>
        <taxon>eudicotyledons</taxon>
        <taxon>Gunneridae</taxon>
        <taxon>Pentapetalae</taxon>
        <taxon>rosids</taxon>
        <taxon>malvids</taxon>
        <taxon>Brassicales</taxon>
        <taxon>Brassicaceae</taxon>
        <taxon>Brassiceae</taxon>
        <taxon>Eruca</taxon>
    </lineage>
</organism>
<evidence type="ECO:0000256" key="5">
    <source>
        <dbReference type="ARBA" id="ARBA00022490"/>
    </source>
</evidence>
<evidence type="ECO:0000256" key="8">
    <source>
        <dbReference type="ARBA" id="ARBA00023163"/>
    </source>
</evidence>
<dbReference type="PANTHER" id="PTHR15975">
    <property type="entry name" value="CCR4-NOT TRANSCRIPTION COMPLEX SUBUNIT 11"/>
    <property type="match status" value="1"/>
</dbReference>
<dbReference type="EMBL" id="CAKOAT010501821">
    <property type="protein sequence ID" value="CAH8380969.1"/>
    <property type="molecule type" value="Genomic_DNA"/>
</dbReference>
<evidence type="ECO:0000256" key="1">
    <source>
        <dbReference type="ARBA" id="ARBA00004123"/>
    </source>
</evidence>
<dbReference type="GO" id="GO:0031047">
    <property type="term" value="P:regulatory ncRNA-mediated gene silencing"/>
    <property type="evidence" value="ECO:0007669"/>
    <property type="project" value="UniProtKB-KW"/>
</dbReference>
<evidence type="ECO:0000256" key="3">
    <source>
        <dbReference type="ARBA" id="ARBA00008030"/>
    </source>
</evidence>
<keyword evidence="6" id="KW-0805">Transcription regulation</keyword>
<dbReference type="InterPro" id="IPR019312">
    <property type="entry name" value="CNOT11"/>
</dbReference>
<evidence type="ECO:0000256" key="6">
    <source>
        <dbReference type="ARBA" id="ARBA00023015"/>
    </source>
</evidence>
<evidence type="ECO:0000256" key="9">
    <source>
        <dbReference type="ARBA" id="ARBA00023242"/>
    </source>
</evidence>
<dbReference type="GO" id="GO:0005634">
    <property type="term" value="C:nucleus"/>
    <property type="evidence" value="ECO:0007669"/>
    <property type="project" value="UniProtKB-SubCell"/>
</dbReference>
<evidence type="ECO:0000256" key="4">
    <source>
        <dbReference type="ARBA" id="ARBA00014872"/>
    </source>
</evidence>
<name>A0ABC8LBX3_ERUVS</name>
<comment type="caution">
    <text evidence="10">The sequence shown here is derived from an EMBL/GenBank/DDBJ whole genome shotgun (WGS) entry which is preliminary data.</text>
</comment>
<keyword evidence="5" id="KW-0963">Cytoplasm</keyword>
<evidence type="ECO:0000256" key="7">
    <source>
        <dbReference type="ARBA" id="ARBA00023158"/>
    </source>
</evidence>
<protein>
    <recommendedName>
        <fullName evidence="4">CCR4-NOT transcription complex subunit 11</fullName>
    </recommendedName>
</protein>
<proteinExistence type="inferred from homology"/>
<evidence type="ECO:0000256" key="2">
    <source>
        <dbReference type="ARBA" id="ARBA00004496"/>
    </source>
</evidence>
<accession>A0ABC8LBX3</accession>
<dbReference type="AlphaFoldDB" id="A0ABC8LBX3"/>
<evidence type="ECO:0000313" key="11">
    <source>
        <dbReference type="Proteomes" id="UP001642260"/>
    </source>
</evidence>
<gene>
    <name evidence="10" type="ORF">ERUC_LOCUS33452</name>
</gene>
<dbReference type="Proteomes" id="UP001642260">
    <property type="component" value="Unassembled WGS sequence"/>
</dbReference>
<keyword evidence="9" id="KW-0539">Nucleus</keyword>
<comment type="similarity">
    <text evidence="3">Belongs to the CNOT11 family.</text>
</comment>
<sequence length="127" mass="14625">MEETAIVRFLLNSDLRPIVDILAEFNSKFPRARHLTVFPCSYRHVLSPSVLPLPLNFPHDLMLLPSTDRIIAFAIIYQCYSSKKPSLNPFISDMMNAACNEQVAKHERALILHLLQWNSYNNAKEKN</sequence>
<comment type="subcellular location">
    <subcellularLocation>
        <location evidence="2">Cytoplasm</location>
    </subcellularLocation>
    <subcellularLocation>
        <location evidence="1">Nucleus</location>
    </subcellularLocation>
</comment>